<evidence type="ECO:0000313" key="5">
    <source>
        <dbReference type="EMBL" id="KAG6468287.1"/>
    </source>
</evidence>
<dbReference type="Proteomes" id="UP000734854">
    <property type="component" value="Unassembled WGS sequence"/>
</dbReference>
<protein>
    <submittedName>
        <fullName evidence="5">Uncharacterized protein</fullName>
    </submittedName>
</protein>
<organism evidence="5 6">
    <name type="scientific">Zingiber officinale</name>
    <name type="common">Ginger</name>
    <name type="synonym">Amomum zingiber</name>
    <dbReference type="NCBI Taxonomy" id="94328"/>
    <lineage>
        <taxon>Eukaryota</taxon>
        <taxon>Viridiplantae</taxon>
        <taxon>Streptophyta</taxon>
        <taxon>Embryophyta</taxon>
        <taxon>Tracheophyta</taxon>
        <taxon>Spermatophyta</taxon>
        <taxon>Magnoliopsida</taxon>
        <taxon>Liliopsida</taxon>
        <taxon>Zingiberales</taxon>
        <taxon>Zingiberaceae</taxon>
        <taxon>Zingiber</taxon>
    </lineage>
</organism>
<dbReference type="AlphaFoldDB" id="A0A8J5C8M6"/>
<evidence type="ECO:0000256" key="4">
    <source>
        <dbReference type="ARBA" id="ARBA00023136"/>
    </source>
</evidence>
<evidence type="ECO:0000256" key="2">
    <source>
        <dbReference type="ARBA" id="ARBA00022692"/>
    </source>
</evidence>
<evidence type="ECO:0000313" key="6">
    <source>
        <dbReference type="Proteomes" id="UP000734854"/>
    </source>
</evidence>
<keyword evidence="6" id="KW-1185">Reference proteome</keyword>
<dbReference type="InterPro" id="IPR007271">
    <property type="entry name" value="Nuc_sug_transpt"/>
</dbReference>
<dbReference type="PANTHER" id="PTHR10231">
    <property type="entry name" value="NUCLEOTIDE-SUGAR TRANSMEMBRANE TRANSPORTER"/>
    <property type="match status" value="1"/>
</dbReference>
<keyword evidence="4" id="KW-0472">Membrane</keyword>
<gene>
    <name evidence="5" type="ORF">ZIOFF_072911</name>
</gene>
<dbReference type="EMBL" id="JACMSC010000022">
    <property type="protein sequence ID" value="KAG6468287.1"/>
    <property type="molecule type" value="Genomic_DNA"/>
</dbReference>
<name>A0A8J5C8M6_ZINOF</name>
<dbReference type="GO" id="GO:0000139">
    <property type="term" value="C:Golgi membrane"/>
    <property type="evidence" value="ECO:0007669"/>
    <property type="project" value="InterPro"/>
</dbReference>
<comment type="caution">
    <text evidence="5">The sequence shown here is derived from an EMBL/GenBank/DDBJ whole genome shotgun (WGS) entry which is preliminary data.</text>
</comment>
<evidence type="ECO:0000256" key="3">
    <source>
        <dbReference type="ARBA" id="ARBA00022989"/>
    </source>
</evidence>
<dbReference type="PROSITE" id="PS51257">
    <property type="entry name" value="PROKAR_LIPOPROTEIN"/>
    <property type="match status" value="1"/>
</dbReference>
<dbReference type="Pfam" id="PF04142">
    <property type="entry name" value="Nuc_sug_transp"/>
    <property type="match status" value="1"/>
</dbReference>
<sequence>MFKDLMPSNYFSYYLIICSCRKDVIVTSSMLSCELAKVICVILLLAKEGNLKKQFNQWRLVNVFTTSSLTAAIYTLQNSLLQISYKNLDSLTFSILNQTKLLSTAFFTYLVLG</sequence>
<accession>A0A8J5C8M6</accession>
<evidence type="ECO:0000256" key="1">
    <source>
        <dbReference type="ARBA" id="ARBA00004141"/>
    </source>
</evidence>
<dbReference type="GO" id="GO:0015165">
    <property type="term" value="F:pyrimidine nucleotide-sugar transmembrane transporter activity"/>
    <property type="evidence" value="ECO:0007669"/>
    <property type="project" value="InterPro"/>
</dbReference>
<comment type="subcellular location">
    <subcellularLocation>
        <location evidence="1">Membrane</location>
        <topology evidence="1">Multi-pass membrane protein</topology>
    </subcellularLocation>
</comment>
<proteinExistence type="predicted"/>
<keyword evidence="3" id="KW-1133">Transmembrane helix</keyword>
<reference evidence="5 6" key="1">
    <citation type="submission" date="2020-08" db="EMBL/GenBank/DDBJ databases">
        <title>Plant Genome Project.</title>
        <authorList>
            <person name="Zhang R.-G."/>
        </authorList>
    </citation>
    <scope>NUCLEOTIDE SEQUENCE [LARGE SCALE GENOMIC DNA]</scope>
    <source>
        <tissue evidence="5">Rhizome</tissue>
    </source>
</reference>
<keyword evidence="2" id="KW-0812">Transmembrane</keyword>